<keyword evidence="3" id="KW-1185">Reference proteome</keyword>
<dbReference type="Proteomes" id="UP001066276">
    <property type="component" value="Chromosome 9"/>
</dbReference>
<feature type="region of interest" description="Disordered" evidence="1">
    <location>
        <begin position="1"/>
        <end position="21"/>
    </location>
</feature>
<dbReference type="EMBL" id="JANPWB010000013">
    <property type="protein sequence ID" value="KAJ1108633.1"/>
    <property type="molecule type" value="Genomic_DNA"/>
</dbReference>
<accession>A0AAV7N2U2</accession>
<evidence type="ECO:0000313" key="2">
    <source>
        <dbReference type="EMBL" id="KAJ1108633.1"/>
    </source>
</evidence>
<dbReference type="AlphaFoldDB" id="A0AAV7N2U2"/>
<name>A0AAV7N2U2_PLEWA</name>
<gene>
    <name evidence="2" type="ORF">NDU88_006009</name>
</gene>
<protein>
    <submittedName>
        <fullName evidence="2">Uncharacterized protein</fullName>
    </submittedName>
</protein>
<reference evidence="2" key="1">
    <citation type="journal article" date="2022" name="bioRxiv">
        <title>Sequencing and chromosome-scale assembly of the giantPleurodeles waltlgenome.</title>
        <authorList>
            <person name="Brown T."/>
            <person name="Elewa A."/>
            <person name="Iarovenko S."/>
            <person name="Subramanian E."/>
            <person name="Araus A.J."/>
            <person name="Petzold A."/>
            <person name="Susuki M."/>
            <person name="Suzuki K.-i.T."/>
            <person name="Hayashi T."/>
            <person name="Toyoda A."/>
            <person name="Oliveira C."/>
            <person name="Osipova E."/>
            <person name="Leigh N.D."/>
            <person name="Simon A."/>
            <person name="Yun M.H."/>
        </authorList>
    </citation>
    <scope>NUCLEOTIDE SEQUENCE</scope>
    <source>
        <strain evidence="2">20211129_DDA</strain>
        <tissue evidence="2">Liver</tissue>
    </source>
</reference>
<proteinExistence type="predicted"/>
<comment type="caution">
    <text evidence="2">The sequence shown here is derived from an EMBL/GenBank/DDBJ whole genome shotgun (WGS) entry which is preliminary data.</text>
</comment>
<sequence length="91" mass="9886">MGGAPLSPRQQDLVPGSKKGRLWQKQDLSFPVEAGAAGAVSQSPLLLVKHPRAVHLQPALHRRRAMPRSWLGEQEGKPWEMTPDSESGAVS</sequence>
<organism evidence="2 3">
    <name type="scientific">Pleurodeles waltl</name>
    <name type="common">Iberian ribbed newt</name>
    <dbReference type="NCBI Taxonomy" id="8319"/>
    <lineage>
        <taxon>Eukaryota</taxon>
        <taxon>Metazoa</taxon>
        <taxon>Chordata</taxon>
        <taxon>Craniata</taxon>
        <taxon>Vertebrata</taxon>
        <taxon>Euteleostomi</taxon>
        <taxon>Amphibia</taxon>
        <taxon>Batrachia</taxon>
        <taxon>Caudata</taxon>
        <taxon>Salamandroidea</taxon>
        <taxon>Salamandridae</taxon>
        <taxon>Pleurodelinae</taxon>
        <taxon>Pleurodeles</taxon>
    </lineage>
</organism>
<evidence type="ECO:0000313" key="3">
    <source>
        <dbReference type="Proteomes" id="UP001066276"/>
    </source>
</evidence>
<evidence type="ECO:0000256" key="1">
    <source>
        <dbReference type="SAM" id="MobiDB-lite"/>
    </source>
</evidence>
<feature type="region of interest" description="Disordered" evidence="1">
    <location>
        <begin position="65"/>
        <end position="91"/>
    </location>
</feature>